<dbReference type="EMBL" id="QGTR01000002">
    <property type="protein sequence ID" value="PWW01357.1"/>
    <property type="molecule type" value="Genomic_DNA"/>
</dbReference>
<feature type="domain" description="Activator of Hsp90 ATPase homologue 1/2-like C-terminal" evidence="2">
    <location>
        <begin position="22"/>
        <end position="155"/>
    </location>
</feature>
<comment type="similarity">
    <text evidence="1">Belongs to the AHA1 family.</text>
</comment>
<dbReference type="Pfam" id="PF08327">
    <property type="entry name" value="AHSA1"/>
    <property type="match status" value="1"/>
</dbReference>
<keyword evidence="4" id="KW-1185">Reference proteome</keyword>
<accession>A0A317PKS3</accession>
<evidence type="ECO:0000256" key="1">
    <source>
        <dbReference type="ARBA" id="ARBA00006817"/>
    </source>
</evidence>
<sequence length="159" mass="17786">MTEAFPETADPARMIVTERLVAAPVEKVWAAWTEPESLNKWFGPDGFRLTTRAFDFRVGGVWDFTMHGPDGTDYPNWVVFTAVDRHRRIAWRHSEAEHDTNVFVTSCDFIAEGAGTRLRLVAEFPSVEERERVVRDHGAVEGGVQTLGRLAALVEADAG</sequence>
<organism evidence="3 4">
    <name type="scientific">Hoeflea marina</name>
    <dbReference type="NCBI Taxonomy" id="274592"/>
    <lineage>
        <taxon>Bacteria</taxon>
        <taxon>Pseudomonadati</taxon>
        <taxon>Pseudomonadota</taxon>
        <taxon>Alphaproteobacteria</taxon>
        <taxon>Hyphomicrobiales</taxon>
        <taxon>Rhizobiaceae</taxon>
        <taxon>Hoeflea</taxon>
    </lineage>
</organism>
<dbReference type="InterPro" id="IPR023393">
    <property type="entry name" value="START-like_dom_sf"/>
</dbReference>
<evidence type="ECO:0000313" key="4">
    <source>
        <dbReference type="Proteomes" id="UP000246352"/>
    </source>
</evidence>
<dbReference type="AlphaFoldDB" id="A0A317PKS3"/>
<dbReference type="OrthoDB" id="9805228at2"/>
<dbReference type="SUPFAM" id="SSF55961">
    <property type="entry name" value="Bet v1-like"/>
    <property type="match status" value="1"/>
</dbReference>
<proteinExistence type="inferred from homology"/>
<protein>
    <submittedName>
        <fullName evidence="3">Uncharacterized protein YndB with AHSA1/START domain</fullName>
    </submittedName>
</protein>
<name>A0A317PKS3_9HYPH</name>
<dbReference type="Gene3D" id="3.30.530.20">
    <property type="match status" value="1"/>
</dbReference>
<comment type="caution">
    <text evidence="3">The sequence shown here is derived from an EMBL/GenBank/DDBJ whole genome shotgun (WGS) entry which is preliminary data.</text>
</comment>
<dbReference type="InterPro" id="IPR013538">
    <property type="entry name" value="ASHA1/2-like_C"/>
</dbReference>
<evidence type="ECO:0000259" key="2">
    <source>
        <dbReference type="Pfam" id="PF08327"/>
    </source>
</evidence>
<evidence type="ECO:0000313" key="3">
    <source>
        <dbReference type="EMBL" id="PWW01357.1"/>
    </source>
</evidence>
<gene>
    <name evidence="3" type="ORF">DFR52_10215</name>
</gene>
<reference evidence="3 4" key="1">
    <citation type="submission" date="2018-05" db="EMBL/GenBank/DDBJ databases">
        <title>Genomic Encyclopedia of Type Strains, Phase IV (KMG-IV): sequencing the most valuable type-strain genomes for metagenomic binning, comparative biology and taxonomic classification.</title>
        <authorList>
            <person name="Goeker M."/>
        </authorList>
    </citation>
    <scope>NUCLEOTIDE SEQUENCE [LARGE SCALE GENOMIC DNA]</scope>
    <source>
        <strain evidence="3 4">DSM 16791</strain>
    </source>
</reference>
<dbReference type="Proteomes" id="UP000246352">
    <property type="component" value="Unassembled WGS sequence"/>
</dbReference>
<dbReference type="RefSeq" id="WP_110031182.1">
    <property type="nucleotide sequence ID" value="NZ_QGTR01000002.1"/>
</dbReference>